<dbReference type="InterPro" id="IPR039804">
    <property type="entry name" value="RING-CH-C4HC3_LTN1"/>
</dbReference>
<comment type="subcellular location">
    <subcellularLocation>
        <location evidence="2">Cytoplasm</location>
        <location evidence="2">Cytosol</location>
    </subcellularLocation>
</comment>
<dbReference type="InterPro" id="IPR001841">
    <property type="entry name" value="Znf_RING"/>
</dbReference>
<dbReference type="SUPFAM" id="SSF57850">
    <property type="entry name" value="RING/U-box"/>
    <property type="match status" value="1"/>
</dbReference>
<comment type="function">
    <text evidence="16">E3 ubiquitin-protein ligase. Component of the ribosome quality control complex (RQC), a ribosome-associated complex that mediates ubiquitination and extraction of incompletely synthesized nascent chains for proteasomal degradation.</text>
</comment>
<dbReference type="GO" id="GO:0061630">
    <property type="term" value="F:ubiquitin protein ligase activity"/>
    <property type="evidence" value="ECO:0007669"/>
    <property type="project" value="UniProtKB-UniRule"/>
</dbReference>
<dbReference type="GO" id="GO:0043023">
    <property type="term" value="F:ribosomal large subunit binding"/>
    <property type="evidence" value="ECO:0007669"/>
    <property type="project" value="TreeGrafter"/>
</dbReference>
<evidence type="ECO:0000256" key="10">
    <source>
        <dbReference type="ARBA" id="ARBA00022737"/>
    </source>
</evidence>
<dbReference type="GO" id="GO:0008270">
    <property type="term" value="F:zinc ion binding"/>
    <property type="evidence" value="ECO:0007669"/>
    <property type="project" value="UniProtKB-KW"/>
</dbReference>
<dbReference type="SUPFAM" id="SSF48371">
    <property type="entry name" value="ARM repeat"/>
    <property type="match status" value="1"/>
</dbReference>
<dbReference type="CDD" id="cd16491">
    <property type="entry name" value="RING-CH-C4HC3_LTN1"/>
    <property type="match status" value="1"/>
</dbReference>
<evidence type="ECO:0000256" key="1">
    <source>
        <dbReference type="ARBA" id="ARBA00000900"/>
    </source>
</evidence>
<organism evidence="18 19">
    <name type="scientific">Cytospora mali</name>
    <name type="common">Apple Valsa canker fungus</name>
    <name type="synonym">Valsa mali</name>
    <dbReference type="NCBI Taxonomy" id="578113"/>
    <lineage>
        <taxon>Eukaryota</taxon>
        <taxon>Fungi</taxon>
        <taxon>Dikarya</taxon>
        <taxon>Ascomycota</taxon>
        <taxon>Pezizomycotina</taxon>
        <taxon>Sordariomycetes</taxon>
        <taxon>Sordariomycetidae</taxon>
        <taxon>Diaporthales</taxon>
        <taxon>Cytosporaceae</taxon>
        <taxon>Cytospora</taxon>
    </lineage>
</organism>
<evidence type="ECO:0000256" key="8">
    <source>
        <dbReference type="ARBA" id="ARBA00022679"/>
    </source>
</evidence>
<dbReference type="InterPro" id="IPR054478">
    <property type="entry name" value="LTN1_UBC"/>
</dbReference>
<dbReference type="Pfam" id="PF23280">
    <property type="entry name" value="TPR_26"/>
    <property type="match status" value="1"/>
</dbReference>
<dbReference type="Pfam" id="PF23009">
    <property type="entry name" value="UBC_like"/>
    <property type="match status" value="1"/>
</dbReference>
<dbReference type="Pfam" id="PF13639">
    <property type="entry name" value="zf-RING_2"/>
    <property type="match status" value="1"/>
</dbReference>
<evidence type="ECO:0000313" key="19">
    <source>
        <dbReference type="Proteomes" id="UP000078576"/>
    </source>
</evidence>
<comment type="catalytic activity">
    <reaction evidence="1 16">
        <text>S-ubiquitinyl-[E2 ubiquitin-conjugating enzyme]-L-cysteine + [acceptor protein]-L-lysine = [E2 ubiquitin-conjugating enzyme]-L-cysteine + N(6)-ubiquitinyl-[acceptor protein]-L-lysine.</text>
        <dbReference type="EC" id="2.3.2.27"/>
    </reaction>
</comment>
<gene>
    <name evidence="18" type="ORF">VP1G_01060</name>
</gene>
<evidence type="ECO:0000256" key="6">
    <source>
        <dbReference type="ARBA" id="ARBA00017157"/>
    </source>
</evidence>
<evidence type="ECO:0000256" key="16">
    <source>
        <dbReference type="RuleBase" id="RU367090"/>
    </source>
</evidence>
<keyword evidence="8 16" id="KW-0808">Transferase</keyword>
<keyword evidence="11 15" id="KW-0863">Zinc-finger</keyword>
<evidence type="ECO:0000256" key="15">
    <source>
        <dbReference type="PROSITE-ProRule" id="PRU00175"/>
    </source>
</evidence>
<keyword evidence="19" id="KW-1185">Reference proteome</keyword>
<dbReference type="Gene3D" id="3.30.40.10">
    <property type="entry name" value="Zinc/RING finger domain, C3HC4 (zinc finger)"/>
    <property type="match status" value="1"/>
</dbReference>
<comment type="function">
    <text evidence="14">E3 ubiquitin-protein ligase component of the ribosome quality control complex (RQC), a ribosome-associated complex that mediates ubiquitination and extraction of incompletely synthesized nascent chains for proteasomal degradation. Mediates ubiquitination of proteins derived from mRNAs lacking stop codons (non-stop proteins) and other translation arrest products induced by poly-lysine sequences and tandem rare codons. Ubiquitination leads to CDC48 recruitment for extraction and degradation of the incomplete translation product. May indirectly play a role in chromatin function and transcription.</text>
</comment>
<dbReference type="GO" id="GO:0005829">
    <property type="term" value="C:cytosol"/>
    <property type="evidence" value="ECO:0007669"/>
    <property type="project" value="UniProtKB-SubCell"/>
</dbReference>
<keyword evidence="13 16" id="KW-0862">Zinc</keyword>
<keyword evidence="7" id="KW-0963">Cytoplasm</keyword>
<dbReference type="FunFam" id="3.30.40.10:FF:000038">
    <property type="entry name" value="E3 ubiquitin-protein ligase listerin"/>
    <property type="match status" value="1"/>
</dbReference>
<comment type="similarity">
    <text evidence="4 16">Belongs to the LTN1 family.</text>
</comment>
<evidence type="ECO:0000313" key="18">
    <source>
        <dbReference type="EMBL" id="KUI53888.1"/>
    </source>
</evidence>
<dbReference type="GO" id="GO:0016567">
    <property type="term" value="P:protein ubiquitination"/>
    <property type="evidence" value="ECO:0007669"/>
    <property type="project" value="UniProtKB-UniPathway"/>
</dbReference>
<protein>
    <recommendedName>
        <fullName evidence="6 16">E3 ubiquitin-protein ligase listerin</fullName>
        <ecNumber evidence="5 16">2.3.2.27</ecNumber>
    </recommendedName>
    <alternativeName>
        <fullName evidence="16">RING-type E3 ubiquitin transferase listerin</fullName>
    </alternativeName>
</protein>
<dbReference type="InterPro" id="IPR016024">
    <property type="entry name" value="ARM-type_fold"/>
</dbReference>
<dbReference type="InterPro" id="IPR054476">
    <property type="entry name" value="Ltn1_N"/>
</dbReference>
<name>A0A194UQG8_CYTMA</name>
<dbReference type="InterPro" id="IPR013083">
    <property type="entry name" value="Znf_RING/FYVE/PHD"/>
</dbReference>
<sequence>MVSKKSAVKGRAVSGRGFGSPAPSAFGGFSTPSASTGSLSYLSEDPDFSLISDSNIVVSFKNLLKKDNTTKSKALADLVQYTQAHPNDQDGGVEEAVLETWVRLYPRISIDNDRRVRELSHTLQFELLKSARKRMERNIPKVAGAWLAGTFDKDKAVAKAATEGLSVFLTTEEKVANFWRKCQPQVLQYATDAVMETPDTLSDERSTKPEDAEAKYYRVVAASFSLVLGLLQRLSSADTEKYNTEYETFFASGPGDCAWSFATADDAYVRKMVYQLLQLCMEKRSELIQPQLSQIGKILTSDALKKSQMGSAVDFVTVLTNLTLQDSQIWSTKKPPLARLRGFVEKGSQGGPPSFWQNLDKLLGAVPPETMSSELASQFFKSFRSGISRRDEPRSNAPYAWMTYLNAVSRFLPRLDADARIHIVTENVFPLTETYLFSAERQGEWQVGGNIVVLSKAYKVAAFSEDAQITQALVTEWERLADILVARLSNSLPEVSKEFEVSQNKIAEDGKRWFSITGAVHAALNATASQPDGSASSDYTESASHKVIQGAADLLKRRNYKPFGAAAILLSALKQTPHLLSSSDEHLLESLIPTGSDEEMTKLLSSPSAPYILSCLMALGHHNLDQYKSLWTGTVRCLLKIDDASTADTYITKLISDTTAKTLAQDNGGLKDYVVSRMLASARNKNTSWELFAAALEWDTLSKASLQEVSSQVVEALNSENESSIKAVEIILRQKPALFSEDEALHLALVTKLLSMMEIDDTSISARASRLRSLLENHVDAQPSVMSIIQENLDQPGPNSLGVETLVQQAVAMSKTGDVDLEQLFPNTNVWMREILPMLESELSPALTLTSSIGGAYFLPQATKGKTIRTQRDQRGLSVPARMAMYTVALFDSGIGLDSLPQRFQAELLYLLYLAAELASDQITLMDGNKLFSNINDSDLLTEVEGFVSSTRRIINKLFVESGQWRPGKDETGLVDEFVDIMIQQAKNLTPIGLYSARALSEIFTAFSDVHGYGTAIEEWIGTLDVMKATPSTVFPAVALLTGYGEALSNSKAVSTLLNRLISDIAGANPQSEKTVLSLVLLNACTPVFELGQLPVANNRLVFAVKQITSWFEQPVESLGSAVSTESCRALQRLLPCVSEVYGPYWEQTIEFCLSLWAHAAKDKPEQRLPYIHASVKLLFGLKAISDPNDDLVDALESHAESIYHGLLELLKIPTDSTSQPQEIVDALLCREAEKIPLEHLKDLSDVYGLVASESRGIQTAGFDLLHRALPVVQEELSVDVLIEKKQAKLPDELMSLLLDAPTLDAYPEEVLVQFPAPIRSYLLSWRLIFDAYEGAAYKIRGDYTEQIKTSDAIGPLMEFTFDVLGHSAASPVNIDKTGLTNEDIQDYDVKVGDGLPEEKNMQWLLIHIFYLTLKYVPGLFKAWFIDCRSKQTRIAVEPWMTKWFAPIIIHDAIEEVEKWSKSQEVSDPEENELVVKVNYKQREITASYPIDDGGDEQSATLLLQINANFPLGNVNVTGLNRVGCSERTWMSWCRITQGIITISNGSIIDGLSAFRRNVVGALKGHVECAICYSFIAVDKKMPDKRCGTCKNLFHRDCLFKWFNSANQNTCPLCRTRMDFVDKKKTWRN</sequence>
<keyword evidence="12 16" id="KW-0833">Ubl conjugation pathway</keyword>
<comment type="pathway">
    <text evidence="3 16">Protein modification; protein ubiquitination.</text>
</comment>
<dbReference type="GO" id="GO:1990116">
    <property type="term" value="P:ribosome-associated ubiquitin-dependent protein catabolic process"/>
    <property type="evidence" value="ECO:0007669"/>
    <property type="project" value="UniProtKB-UniRule"/>
</dbReference>
<dbReference type="InterPro" id="IPR039795">
    <property type="entry name" value="LTN1/Rkr1"/>
</dbReference>
<proteinExistence type="inferred from homology"/>
<comment type="subunit">
    <text evidence="16">Component of the ribosome quality control complex (RQC).</text>
</comment>
<evidence type="ECO:0000256" key="5">
    <source>
        <dbReference type="ARBA" id="ARBA00012483"/>
    </source>
</evidence>
<evidence type="ECO:0000259" key="17">
    <source>
        <dbReference type="PROSITE" id="PS50089"/>
    </source>
</evidence>
<dbReference type="EMBL" id="KN714670">
    <property type="protein sequence ID" value="KUI53888.1"/>
    <property type="molecule type" value="Genomic_DNA"/>
</dbReference>
<dbReference type="SMART" id="SM00184">
    <property type="entry name" value="RING"/>
    <property type="match status" value="1"/>
</dbReference>
<evidence type="ECO:0000256" key="13">
    <source>
        <dbReference type="ARBA" id="ARBA00022833"/>
    </source>
</evidence>
<feature type="domain" description="RING-type" evidence="17">
    <location>
        <begin position="1569"/>
        <end position="1615"/>
    </location>
</feature>
<evidence type="ECO:0000256" key="4">
    <source>
        <dbReference type="ARBA" id="ARBA00007997"/>
    </source>
</evidence>
<evidence type="ECO:0000256" key="3">
    <source>
        <dbReference type="ARBA" id="ARBA00004906"/>
    </source>
</evidence>
<accession>A0A194UQG8</accession>
<dbReference type="SMART" id="SM01197">
    <property type="entry name" value="FANCL_C"/>
    <property type="match status" value="1"/>
</dbReference>
<evidence type="ECO:0000256" key="11">
    <source>
        <dbReference type="ARBA" id="ARBA00022771"/>
    </source>
</evidence>
<evidence type="ECO:0000256" key="14">
    <source>
        <dbReference type="ARBA" id="ARBA00055150"/>
    </source>
</evidence>
<evidence type="ECO:0000256" key="2">
    <source>
        <dbReference type="ARBA" id="ARBA00004514"/>
    </source>
</evidence>
<reference evidence="19" key="1">
    <citation type="submission" date="2014-12" db="EMBL/GenBank/DDBJ databases">
        <title>Genome Sequence of Valsa Canker Pathogens Uncovers a Specific Adaption of Colonization on Woody Bark.</title>
        <authorList>
            <person name="Yin Z."/>
            <person name="Liu H."/>
            <person name="Gao X."/>
            <person name="Li Z."/>
            <person name="Song N."/>
            <person name="Ke X."/>
            <person name="Dai Q."/>
            <person name="Wu Y."/>
            <person name="Sun Y."/>
            <person name="Xu J.-R."/>
            <person name="Kang Z.K."/>
            <person name="Wang L."/>
            <person name="Huang L."/>
        </authorList>
    </citation>
    <scope>NUCLEOTIDE SEQUENCE [LARGE SCALE GENOMIC DNA]</scope>
    <source>
        <strain evidence="19">SXYL134</strain>
    </source>
</reference>
<dbReference type="OrthoDB" id="6108at2759"/>
<dbReference type="Pfam" id="PF22999">
    <property type="entry name" value="LTN1_E3_ligase_6th"/>
    <property type="match status" value="1"/>
</dbReference>
<evidence type="ECO:0000256" key="7">
    <source>
        <dbReference type="ARBA" id="ARBA00022490"/>
    </source>
</evidence>
<dbReference type="EC" id="2.3.2.27" evidence="5 16"/>
<dbReference type="InterPro" id="IPR057030">
    <property type="entry name" value="TPR_Rkr-1"/>
</dbReference>
<dbReference type="PANTHER" id="PTHR12389">
    <property type="entry name" value="ZINC FINGER PROTEIN 294"/>
    <property type="match status" value="1"/>
</dbReference>
<keyword evidence="10" id="KW-0677">Repeat</keyword>
<dbReference type="Proteomes" id="UP000078576">
    <property type="component" value="Unassembled WGS sequence"/>
</dbReference>
<dbReference type="GO" id="GO:1990112">
    <property type="term" value="C:RQC complex"/>
    <property type="evidence" value="ECO:0007669"/>
    <property type="project" value="UniProtKB-UniRule"/>
</dbReference>
<dbReference type="InterPro" id="IPR054477">
    <property type="entry name" value="LTN1_E3_ligase_6th"/>
</dbReference>
<dbReference type="STRING" id="694573.A0A194UQG8"/>
<dbReference type="UniPathway" id="UPA00143"/>
<dbReference type="PANTHER" id="PTHR12389:SF0">
    <property type="entry name" value="E3 UBIQUITIN-PROTEIN LIGASE LISTERIN"/>
    <property type="match status" value="1"/>
</dbReference>
<keyword evidence="9 16" id="KW-0479">Metal-binding</keyword>
<dbReference type="Pfam" id="PF22958">
    <property type="entry name" value="Ltn1_1st"/>
    <property type="match status" value="1"/>
</dbReference>
<dbReference type="PROSITE" id="PS50089">
    <property type="entry name" value="ZF_RING_2"/>
    <property type="match status" value="1"/>
</dbReference>
<dbReference type="GO" id="GO:0072344">
    <property type="term" value="P:rescue of stalled ribosome"/>
    <property type="evidence" value="ECO:0007669"/>
    <property type="project" value="UniProtKB-UniRule"/>
</dbReference>
<evidence type="ECO:0000256" key="12">
    <source>
        <dbReference type="ARBA" id="ARBA00022786"/>
    </source>
</evidence>
<evidence type="ECO:0000256" key="9">
    <source>
        <dbReference type="ARBA" id="ARBA00022723"/>
    </source>
</evidence>